<organism evidence="2 3">
    <name type="scientific">Phocaeicola vulgatus str. 3775 SL</name>
    <name type="common">B</name>
    <name type="synonym">iv</name>
    <dbReference type="NCBI Taxonomy" id="1339350"/>
    <lineage>
        <taxon>Bacteria</taxon>
        <taxon>Pseudomonadati</taxon>
        <taxon>Bacteroidota</taxon>
        <taxon>Bacteroidia</taxon>
        <taxon>Bacteroidales</taxon>
        <taxon>Bacteroidaceae</taxon>
        <taxon>Phocaeicola</taxon>
    </lineage>
</organism>
<sequence length="44" mass="4929">MILLDNLFPSTDLINTGHTFGVLAISLMVDFQILLPRYLFNTCG</sequence>
<gene>
    <name evidence="2" type="ORF">M097_3012</name>
</gene>
<keyword evidence="1" id="KW-0812">Transmembrane</keyword>
<evidence type="ECO:0000313" key="3">
    <source>
        <dbReference type="Proteomes" id="UP000028134"/>
    </source>
</evidence>
<keyword evidence="1" id="KW-0472">Membrane</keyword>
<dbReference type="EMBL" id="JNHI01000019">
    <property type="protein sequence ID" value="KDS29865.1"/>
    <property type="molecule type" value="Genomic_DNA"/>
</dbReference>
<dbReference type="Proteomes" id="UP000028134">
    <property type="component" value="Unassembled WGS sequence"/>
</dbReference>
<evidence type="ECO:0000256" key="1">
    <source>
        <dbReference type="SAM" id="Phobius"/>
    </source>
</evidence>
<proteinExistence type="predicted"/>
<evidence type="ECO:0000313" key="2">
    <source>
        <dbReference type="EMBL" id="KDS29865.1"/>
    </source>
</evidence>
<reference evidence="2 3" key="1">
    <citation type="submission" date="2014-04" db="EMBL/GenBank/DDBJ databases">
        <authorList>
            <person name="Sears C."/>
            <person name="Carroll K."/>
            <person name="Sack B.R."/>
            <person name="Qadri F."/>
            <person name="Myers L.L."/>
            <person name="Chung G.-T."/>
            <person name="Escheverria P."/>
            <person name="Fraser C.M."/>
            <person name="Sadzewicz L."/>
            <person name="Shefchek K.A."/>
            <person name="Tallon L."/>
            <person name="Das S.P."/>
            <person name="Daugherty S."/>
            <person name="Mongodin E.F."/>
        </authorList>
    </citation>
    <scope>NUCLEOTIDE SEQUENCE [LARGE SCALE GENOMIC DNA]</scope>
    <source>
        <strain evidence="3">3775 SL(B) 10 (iv)</strain>
    </source>
</reference>
<feature type="transmembrane region" description="Helical" evidence="1">
    <location>
        <begin position="20"/>
        <end position="40"/>
    </location>
</feature>
<comment type="caution">
    <text evidence="2">The sequence shown here is derived from an EMBL/GenBank/DDBJ whole genome shotgun (WGS) entry which is preliminary data.</text>
</comment>
<protein>
    <submittedName>
        <fullName evidence="2">Uncharacterized protein</fullName>
    </submittedName>
</protein>
<accession>A0A078R3F2</accession>
<dbReference type="AlphaFoldDB" id="A0A078R3F2"/>
<name>A0A078R3F2_PHOVU</name>
<keyword evidence="1" id="KW-1133">Transmembrane helix</keyword>